<evidence type="ECO:0000313" key="3">
    <source>
        <dbReference type="Proteomes" id="UP001146793"/>
    </source>
</evidence>
<gene>
    <name evidence="2" type="ORF">M0812_24959</name>
</gene>
<organism evidence="2 3">
    <name type="scientific">Anaeramoeba flamelloides</name>
    <dbReference type="NCBI Taxonomy" id="1746091"/>
    <lineage>
        <taxon>Eukaryota</taxon>
        <taxon>Metamonada</taxon>
        <taxon>Anaeramoebidae</taxon>
        <taxon>Anaeramoeba</taxon>
    </lineage>
</organism>
<name>A0AAV7YPM3_9EUKA</name>
<dbReference type="Proteomes" id="UP001146793">
    <property type="component" value="Unassembled WGS sequence"/>
</dbReference>
<proteinExistence type="predicted"/>
<protein>
    <recommendedName>
        <fullName evidence="4">Transmembrane protein</fullName>
    </recommendedName>
</protein>
<evidence type="ECO:0008006" key="4">
    <source>
        <dbReference type="Google" id="ProtNLM"/>
    </source>
</evidence>
<comment type="caution">
    <text evidence="2">The sequence shown here is derived from an EMBL/GenBank/DDBJ whole genome shotgun (WGS) entry which is preliminary data.</text>
</comment>
<accession>A0AAV7YPM3</accession>
<reference evidence="2" key="1">
    <citation type="submission" date="2022-08" db="EMBL/GenBank/DDBJ databases">
        <title>Novel sulphate-reducing endosymbionts in the free-living metamonad Anaeramoeba.</title>
        <authorList>
            <person name="Jerlstrom-Hultqvist J."/>
            <person name="Cepicka I."/>
            <person name="Gallot-Lavallee L."/>
            <person name="Salas-Leiva D."/>
            <person name="Curtis B.A."/>
            <person name="Zahonova K."/>
            <person name="Pipaliya S."/>
            <person name="Dacks J."/>
            <person name="Roger A.J."/>
        </authorList>
    </citation>
    <scope>NUCLEOTIDE SEQUENCE</scope>
    <source>
        <strain evidence="2">Busselton2</strain>
    </source>
</reference>
<evidence type="ECO:0000256" key="1">
    <source>
        <dbReference type="SAM" id="MobiDB-lite"/>
    </source>
</evidence>
<dbReference type="EMBL" id="JANTQA010000057">
    <property type="protein sequence ID" value="KAJ3429603.1"/>
    <property type="molecule type" value="Genomic_DNA"/>
</dbReference>
<feature type="compositionally biased region" description="Polar residues" evidence="1">
    <location>
        <begin position="93"/>
        <end position="105"/>
    </location>
</feature>
<dbReference type="AlphaFoldDB" id="A0AAV7YPM3"/>
<evidence type="ECO:0000313" key="2">
    <source>
        <dbReference type="EMBL" id="KAJ3429603.1"/>
    </source>
</evidence>
<feature type="compositionally biased region" description="Basic residues" evidence="1">
    <location>
        <begin position="109"/>
        <end position="132"/>
    </location>
</feature>
<sequence>MSYFSNLFTGILALSTGALVYSNYQKNLKHEQQMETNRLLLNEIQEMNENCVSQSRFTEEFFQFVECIPKEILIKRDTDHEKKKLYKDQFNQPRSLNCLGNNFQDSPKRKNKEKKKNKNKKKEKRKNKQIMD</sequence>
<feature type="region of interest" description="Disordered" evidence="1">
    <location>
        <begin position="93"/>
        <end position="132"/>
    </location>
</feature>